<keyword evidence="2" id="KW-1003">Cell membrane</keyword>
<dbReference type="InterPro" id="IPR003439">
    <property type="entry name" value="ABC_transporter-like_ATP-bd"/>
</dbReference>
<dbReference type="EMBL" id="CP038802">
    <property type="protein sequence ID" value="UTY29734.1"/>
    <property type="molecule type" value="Genomic_DNA"/>
</dbReference>
<dbReference type="EMBL" id="CP038804">
    <property type="protein sequence ID" value="UTY34594.1"/>
    <property type="molecule type" value="Genomic_DNA"/>
</dbReference>
<organism evidence="9 10">
    <name type="scientific">Treponema putidum</name>
    <dbReference type="NCBI Taxonomy" id="221027"/>
    <lineage>
        <taxon>Bacteria</taxon>
        <taxon>Pseudomonadati</taxon>
        <taxon>Spirochaetota</taxon>
        <taxon>Spirochaetia</taxon>
        <taxon>Spirochaetales</taxon>
        <taxon>Treponemataceae</taxon>
        <taxon>Treponema</taxon>
    </lineage>
</organism>
<dbReference type="Proteomes" id="UP001058682">
    <property type="component" value="Chromosome"/>
</dbReference>
<dbReference type="GO" id="GO:0005524">
    <property type="term" value="F:ATP binding"/>
    <property type="evidence" value="ECO:0007669"/>
    <property type="project" value="UniProtKB-KW"/>
</dbReference>
<evidence type="ECO:0000313" key="11">
    <source>
        <dbReference type="Proteomes" id="UP001059401"/>
    </source>
</evidence>
<keyword evidence="4 9" id="KW-0067">ATP-binding</keyword>
<dbReference type="Proteomes" id="UP001059401">
    <property type="component" value="Chromosome"/>
</dbReference>
<dbReference type="Gene3D" id="2.40.50.140">
    <property type="entry name" value="Nucleic acid-binding proteins"/>
    <property type="match status" value="1"/>
</dbReference>
<dbReference type="SMART" id="SM00382">
    <property type="entry name" value="AAA"/>
    <property type="match status" value="1"/>
</dbReference>
<dbReference type="PROSITE" id="PS00211">
    <property type="entry name" value="ABC_TRANSPORTER_1"/>
    <property type="match status" value="1"/>
</dbReference>
<protein>
    <submittedName>
        <fullName evidence="9">ATP-binding cassette domain-containing protein</fullName>
    </submittedName>
</protein>
<dbReference type="GO" id="GO:0016887">
    <property type="term" value="F:ATP hydrolysis activity"/>
    <property type="evidence" value="ECO:0007669"/>
    <property type="project" value="InterPro"/>
</dbReference>
<evidence type="ECO:0000313" key="10">
    <source>
        <dbReference type="Proteomes" id="UP001058682"/>
    </source>
</evidence>
<dbReference type="SUPFAM" id="SSF50331">
    <property type="entry name" value="MOP-like"/>
    <property type="match status" value="1"/>
</dbReference>
<reference evidence="9" key="1">
    <citation type="submission" date="2019-04" db="EMBL/GenBank/DDBJ databases">
        <title>Whole genome sequencing of oral phylogroup 2 treponemes.</title>
        <authorList>
            <person name="Chan Y."/>
            <person name="Zeng H.H."/>
            <person name="Yu X.L."/>
            <person name="Leung W.K."/>
            <person name="Watt R.M."/>
        </authorList>
    </citation>
    <scope>NUCLEOTIDE SEQUENCE</scope>
    <source>
        <strain evidence="9">OMZ 835</strain>
        <strain evidence="8">OMZ 847</strain>
    </source>
</reference>
<evidence type="ECO:0000256" key="2">
    <source>
        <dbReference type="ARBA" id="ARBA00022475"/>
    </source>
</evidence>
<evidence type="ECO:0000256" key="1">
    <source>
        <dbReference type="ARBA" id="ARBA00022448"/>
    </source>
</evidence>
<dbReference type="Gene3D" id="3.40.50.300">
    <property type="entry name" value="P-loop containing nucleotide triphosphate hydrolases"/>
    <property type="match status" value="2"/>
</dbReference>
<sequence length="555" mass="63232">MPEIILQNLTKRWGKFYGTDNLNLSIENNSFITLLGPSGCGKTTTLRMIAGLETPTSGKIIIDGETVFDSEKGINIPANKRKVGFLFQNYALWPNMTVYENISFGLKNIKELMSLYDFEIKRMDDLKNILSESKKVAEIIIDSQTKDKKKGNRLDEKTALIKLIDNFIISEYTAKTILSYGLEKTENREEKVKAIISGLDEKRASLLEKHKKNGFSVNDNYELVDEKGEVIKKIRKLENEEIDLIVRRVSRIVKIGMFMDRYPNELSGGQQQRVAIARTLAPGPKVLFMDEPLSNLDAKLRLEMRSELQRLHLDTKSTFIYVTHDQLEAMTLATKICLMDNGLLQQYDAPLDIYEKPVNLFTADFIGNPSINFIEAVGETSVDGDFNLTCLEGLKFKFKPAQKIDYKKWLLQTEAEIKKQREEEAERTKNAEKENKILPFKYHISKAEEAELDLNSSVPSEKDFIIGVRPEFIKIHENGKLTGSIYSSMPTGMETTVKIKVGNLLLTGVVFLNITYRIGEKIKFDIEGDRIMLFSSLNQRLVSLGCLEKENMKNS</sequence>
<keyword evidence="1" id="KW-0813">Transport</keyword>
<dbReference type="GO" id="GO:0055052">
    <property type="term" value="C:ATP-binding cassette (ABC) transporter complex, substrate-binding subunit-containing"/>
    <property type="evidence" value="ECO:0007669"/>
    <property type="project" value="TreeGrafter"/>
</dbReference>
<keyword evidence="6" id="KW-0472">Membrane</keyword>
<gene>
    <name evidence="9" type="ORF">E4N74_11735</name>
    <name evidence="8" type="ORF">E4N76_12760</name>
</gene>
<dbReference type="Pfam" id="PF00005">
    <property type="entry name" value="ABC_tran"/>
    <property type="match status" value="2"/>
</dbReference>
<evidence type="ECO:0000259" key="7">
    <source>
        <dbReference type="PROSITE" id="PS50893"/>
    </source>
</evidence>
<evidence type="ECO:0000256" key="3">
    <source>
        <dbReference type="ARBA" id="ARBA00022741"/>
    </source>
</evidence>
<dbReference type="InterPro" id="IPR008995">
    <property type="entry name" value="Mo/tungstate-bd_C_term_dom"/>
</dbReference>
<evidence type="ECO:0000256" key="6">
    <source>
        <dbReference type="ARBA" id="ARBA00023136"/>
    </source>
</evidence>
<evidence type="ECO:0000313" key="8">
    <source>
        <dbReference type="EMBL" id="UTY29734.1"/>
    </source>
</evidence>
<dbReference type="Gene3D" id="2.40.50.100">
    <property type="match status" value="1"/>
</dbReference>
<accession>A0AAE9SM94</accession>
<evidence type="ECO:0000256" key="5">
    <source>
        <dbReference type="ARBA" id="ARBA00022967"/>
    </source>
</evidence>
<dbReference type="RefSeq" id="WP_255805345.1">
    <property type="nucleotide sequence ID" value="NZ_CP038802.1"/>
</dbReference>
<dbReference type="InterPro" id="IPR027417">
    <property type="entry name" value="P-loop_NTPase"/>
</dbReference>
<dbReference type="AlphaFoldDB" id="A0AAE9SM94"/>
<keyword evidence="11" id="KW-1185">Reference proteome</keyword>
<dbReference type="InterPro" id="IPR047641">
    <property type="entry name" value="ABC_transpr_MalK/UgpC-like"/>
</dbReference>
<proteinExistence type="predicted"/>
<dbReference type="InterPro" id="IPR017871">
    <property type="entry name" value="ABC_transporter-like_CS"/>
</dbReference>
<feature type="domain" description="ABC transporter" evidence="7">
    <location>
        <begin position="4"/>
        <end position="366"/>
    </location>
</feature>
<keyword evidence="3" id="KW-0547">Nucleotide-binding</keyword>
<evidence type="ECO:0000313" key="9">
    <source>
        <dbReference type="EMBL" id="UTY34594.1"/>
    </source>
</evidence>
<dbReference type="PANTHER" id="PTHR43875">
    <property type="entry name" value="MALTODEXTRIN IMPORT ATP-BINDING PROTEIN MSMX"/>
    <property type="match status" value="1"/>
</dbReference>
<keyword evidence="5" id="KW-1278">Translocase</keyword>
<dbReference type="InterPro" id="IPR012340">
    <property type="entry name" value="NA-bd_OB-fold"/>
</dbReference>
<dbReference type="SUPFAM" id="SSF52540">
    <property type="entry name" value="P-loop containing nucleoside triphosphate hydrolases"/>
    <property type="match status" value="1"/>
</dbReference>
<evidence type="ECO:0000256" key="4">
    <source>
        <dbReference type="ARBA" id="ARBA00022840"/>
    </source>
</evidence>
<dbReference type="InterPro" id="IPR003593">
    <property type="entry name" value="AAA+_ATPase"/>
</dbReference>
<dbReference type="PROSITE" id="PS50893">
    <property type="entry name" value="ABC_TRANSPORTER_2"/>
    <property type="match status" value="1"/>
</dbReference>
<dbReference type="PANTHER" id="PTHR43875:SF15">
    <property type="entry name" value="TREHALOSE IMPORT ATP-BINDING PROTEIN SUGC"/>
    <property type="match status" value="1"/>
</dbReference>
<name>A0AAE9SM94_9SPIR</name>